<evidence type="ECO:0000313" key="5">
    <source>
        <dbReference type="EMBL" id="RTX73889.1"/>
    </source>
</evidence>
<dbReference type="Proteomes" id="UP000274792">
    <property type="component" value="Unassembled WGS sequence"/>
</dbReference>
<gene>
    <name evidence="5" type="ORF">CD117_04710</name>
    <name evidence="1" type="ORF">CEP64_07730</name>
    <name evidence="4" type="ORF">JRU67_09875</name>
    <name evidence="2" type="ORF">NQ032_04465</name>
    <name evidence="3" type="ORF">OWO77_02920</name>
</gene>
<dbReference type="GeneID" id="48593239"/>
<reference evidence="3" key="7">
    <citation type="journal article" date="2023" name="Vet. Microbiol.">
        <title>Emergence of livestock-associated Mammaliicoccus sciuri ST71 co-harbouring mecA and mecC genes in Brazil.</title>
        <authorList>
            <person name="de Moura G.S."/>
            <person name="de Carvalho E."/>
            <person name="Ramos Sanchez E.M."/>
            <person name="Sellera F.P."/>
            <person name="Marques M.F.S."/>
            <person name="Heinemann M.B."/>
            <person name="De Vliegher S."/>
            <person name="Souza F.N."/>
            <person name="Mota R.A."/>
        </authorList>
    </citation>
    <scope>NUCLEOTIDE SEQUENCE</scope>
    <source>
        <strain evidence="3">BR656</strain>
    </source>
</reference>
<evidence type="ECO:0000313" key="7">
    <source>
        <dbReference type="Proteomes" id="UP000274792"/>
    </source>
</evidence>
<dbReference type="EMBL" id="RXWV01000023">
    <property type="protein sequence ID" value="RTX73889.1"/>
    <property type="molecule type" value="Genomic_DNA"/>
</dbReference>
<dbReference type="EMBL" id="CP022046">
    <property type="protein sequence ID" value="ASE34473.1"/>
    <property type="molecule type" value="Genomic_DNA"/>
</dbReference>
<dbReference type="Proteomes" id="UP000197058">
    <property type="component" value="Chromosome"/>
</dbReference>
<reference evidence="1" key="2">
    <citation type="submission" date="2017-12" db="EMBL/GenBank/DDBJ databases">
        <title>FDA dAtabase for Regulatory Grade micrObial Sequences (FDA-ARGOS): Supporting development and validation of Infectious Disease Dx tests.</title>
        <authorList>
            <person name="Campos J."/>
            <person name="Goldberg B."/>
            <person name="Tallon L."/>
            <person name="Sadzewicz L."/>
            <person name="Sengamalay N."/>
            <person name="Ott S."/>
            <person name="Godinez A."/>
            <person name="Nagaraj S."/>
            <person name="Vavikolanu K."/>
            <person name="Vyas G."/>
            <person name="Nadendla S."/>
            <person name="Aluvathingal J."/>
            <person name="Geyer C."/>
            <person name="Nandy P."/>
            <person name="Hobson J."/>
            <person name="Sichtig H."/>
        </authorList>
    </citation>
    <scope>NUCLEOTIDE SEQUENCE</scope>
    <source>
        <strain evidence="1">FDAARGOS_285</strain>
    </source>
</reference>
<dbReference type="EMBL" id="CP069389">
    <property type="protein sequence ID" value="QRN90365.1"/>
    <property type="molecule type" value="Genomic_DNA"/>
</dbReference>
<dbReference type="RefSeq" id="WP_037587508.1">
    <property type="nucleotide sequence ID" value="NZ_CAJVGN010000001.1"/>
</dbReference>
<dbReference type="Proteomes" id="UP001204068">
    <property type="component" value="Unassembled WGS sequence"/>
</dbReference>
<dbReference type="EMBL" id="JAPNQM010000001">
    <property type="protein sequence ID" value="MDL0115915.1"/>
    <property type="molecule type" value="Genomic_DNA"/>
</dbReference>
<organism evidence="5 7">
    <name type="scientific">Mammaliicoccus sciuri</name>
    <name type="common">Staphylococcus sciuri</name>
    <dbReference type="NCBI Taxonomy" id="1296"/>
    <lineage>
        <taxon>Bacteria</taxon>
        <taxon>Bacillati</taxon>
        <taxon>Bacillota</taxon>
        <taxon>Bacilli</taxon>
        <taxon>Bacillales</taxon>
        <taxon>Staphylococcaceae</taxon>
        <taxon>Mammaliicoccus</taxon>
    </lineage>
</organism>
<reference evidence="5 7" key="3">
    <citation type="submission" date="2018-10" db="EMBL/GenBank/DDBJ databases">
        <title>A collection Staphylococci species genome sequencing.</title>
        <authorList>
            <person name="Cole K."/>
        </authorList>
    </citation>
    <scope>NUCLEOTIDE SEQUENCE [LARGE SCALE GENOMIC DNA]</scope>
    <source>
        <strain evidence="5">CCUG 37923</strain>
        <strain evidence="7">NCTC 12218</strain>
    </source>
</reference>
<reference evidence="6" key="1">
    <citation type="submission" date="2017-06" db="EMBL/GenBank/DDBJ databases">
        <title>FDA dAtabase for Regulatory Grade micrObial Sequences (FDA-ARGOS): Supporting development and validation of Infectious Disease Dx tests.</title>
        <authorList>
            <person name="Goldberg B."/>
            <person name="Campos J."/>
            <person name="Tallon L."/>
            <person name="Sadzewicz L."/>
            <person name="Sengamalay N."/>
            <person name="Ott S."/>
            <person name="Godinez A."/>
            <person name="Nagaraj S."/>
            <person name="Vavikolanu K."/>
            <person name="Nadendla S."/>
            <person name="George J."/>
            <person name="Geyer C."/>
            <person name="Sichtig H."/>
        </authorList>
    </citation>
    <scope>NUCLEOTIDE SEQUENCE [LARGE SCALE GENOMIC DNA]</scope>
    <source>
        <strain evidence="6">FDAARGOS_285</strain>
    </source>
</reference>
<sequence length="71" mass="8022">MGRTHVTSVINDDEFCINKNEYNDLHKNENIYVLTANGLVHASVIEIFEDKSLCKAEKANTVKVNDIVITE</sequence>
<evidence type="ECO:0000313" key="4">
    <source>
        <dbReference type="EMBL" id="QRN90365.1"/>
    </source>
</evidence>
<dbReference type="KEGG" id="sscu:CEP64_07730"/>
<evidence type="ECO:0000313" key="3">
    <source>
        <dbReference type="EMBL" id="MDL0115915.1"/>
    </source>
</evidence>
<reference evidence="3" key="6">
    <citation type="submission" date="2022-09" db="EMBL/GenBank/DDBJ databases">
        <authorList>
            <person name="De Moura G.S."/>
            <person name="Carvalho E."/>
            <person name="Ramos Sanchez E.M."/>
            <person name="Sellera F.P."/>
            <person name="Marques M.F.S."/>
            <person name="Heinemann M.B."/>
            <person name="De Vliegher S."/>
            <person name="Souza F.N."/>
            <person name="Mota R.A."/>
        </authorList>
    </citation>
    <scope>NUCLEOTIDE SEQUENCE</scope>
    <source>
        <strain evidence="3">BR656</strain>
    </source>
</reference>
<evidence type="ECO:0000313" key="1">
    <source>
        <dbReference type="EMBL" id="ASE34473.1"/>
    </source>
</evidence>
<proteinExistence type="predicted"/>
<evidence type="ECO:0000313" key="2">
    <source>
        <dbReference type="EMBL" id="MCQ9302875.1"/>
    </source>
</evidence>
<dbReference type="Proteomes" id="UP001176210">
    <property type="component" value="Unassembled WGS sequence"/>
</dbReference>
<dbReference type="eggNOG" id="ENOG5030421">
    <property type="taxonomic scope" value="Bacteria"/>
</dbReference>
<reference evidence="2" key="5">
    <citation type="submission" date="2022-07" db="EMBL/GenBank/DDBJ databases">
        <title>Bacterial species isolated from the porcine tonsil microbiota.</title>
        <authorList>
            <person name="Oliveira I.M.F."/>
        </authorList>
    </citation>
    <scope>NUCLEOTIDE SEQUENCE</scope>
    <source>
        <strain evidence="2">8QC2O2</strain>
    </source>
</reference>
<keyword evidence="8" id="KW-1185">Reference proteome</keyword>
<dbReference type="Proteomes" id="UP000640299">
    <property type="component" value="Chromosome"/>
</dbReference>
<accession>A0A1X0TYF4</accession>
<accession>A0A657XJ04</accession>
<dbReference type="EMBL" id="JANILD010000001">
    <property type="protein sequence ID" value="MCQ9302875.1"/>
    <property type="molecule type" value="Genomic_DNA"/>
</dbReference>
<reference evidence="4" key="4">
    <citation type="submission" date="2021-02" db="EMBL/GenBank/DDBJ databases">
        <title>cfr and optrA-positive Staphylococcus spp.</title>
        <authorList>
            <person name="Chen L."/>
        </authorList>
    </citation>
    <scope>NUCLEOTIDE SEQUENCE</scope>
    <source>
        <strain evidence="4">GDQ20D70P</strain>
    </source>
</reference>
<evidence type="ECO:0000313" key="8">
    <source>
        <dbReference type="Proteomes" id="UP001176210"/>
    </source>
</evidence>
<dbReference type="AlphaFoldDB" id="A0A1X0TYF4"/>
<evidence type="ECO:0000313" key="6">
    <source>
        <dbReference type="Proteomes" id="UP000197058"/>
    </source>
</evidence>
<name>A0A1X0TYF4_MAMSC</name>
<protein>
    <submittedName>
        <fullName evidence="5">Uncharacterized protein</fullName>
    </submittedName>
</protein>